<dbReference type="Proteomes" id="UP000001555">
    <property type="component" value="Unassembled WGS sequence"/>
</dbReference>
<keyword evidence="3" id="KW-1185">Reference proteome</keyword>
<organism>
    <name type="scientific">Ixodes scapularis</name>
    <name type="common">Black-legged tick</name>
    <name type="synonym">Deer tick</name>
    <dbReference type="NCBI Taxonomy" id="6945"/>
    <lineage>
        <taxon>Eukaryota</taxon>
        <taxon>Metazoa</taxon>
        <taxon>Ecdysozoa</taxon>
        <taxon>Arthropoda</taxon>
        <taxon>Chelicerata</taxon>
        <taxon>Arachnida</taxon>
        <taxon>Acari</taxon>
        <taxon>Parasitiformes</taxon>
        <taxon>Ixodida</taxon>
        <taxon>Ixodoidea</taxon>
        <taxon>Ixodidae</taxon>
        <taxon>Ixodinae</taxon>
        <taxon>Ixodes</taxon>
    </lineage>
</organism>
<proteinExistence type="predicted"/>
<dbReference type="InParanoid" id="B7QDV2"/>
<dbReference type="VEuPathDB" id="VectorBase:ISCI012235"/>
<reference evidence="1 3" key="1">
    <citation type="submission" date="2008-03" db="EMBL/GenBank/DDBJ databases">
        <title>Annotation of Ixodes scapularis.</title>
        <authorList>
            <consortium name="Ixodes scapularis Genome Project Consortium"/>
            <person name="Caler E."/>
            <person name="Hannick L.I."/>
            <person name="Bidwell S."/>
            <person name="Joardar V."/>
            <person name="Thiagarajan M."/>
            <person name="Amedeo P."/>
            <person name="Galinsky K.J."/>
            <person name="Schobel S."/>
            <person name="Inman J."/>
            <person name="Hostetler J."/>
            <person name="Miller J."/>
            <person name="Hammond M."/>
            <person name="Megy K."/>
            <person name="Lawson D."/>
            <person name="Kodira C."/>
            <person name="Sutton G."/>
            <person name="Meyer J."/>
            <person name="Hill C.A."/>
            <person name="Birren B."/>
            <person name="Nene V."/>
            <person name="Collins F."/>
            <person name="Alarcon-Chaidez F."/>
            <person name="Wikel S."/>
            <person name="Strausberg R."/>
        </authorList>
    </citation>
    <scope>NUCLEOTIDE SEQUENCE [LARGE SCALE GENOMIC DNA]</scope>
    <source>
        <strain evidence="3">Wikel</strain>
        <strain evidence="1">Wikel colony</strain>
    </source>
</reference>
<accession>B7QDV2</accession>
<reference evidence="2" key="2">
    <citation type="submission" date="2020-05" db="UniProtKB">
        <authorList>
            <consortium name="EnsemblMetazoa"/>
        </authorList>
    </citation>
    <scope>IDENTIFICATION</scope>
    <source>
        <strain evidence="2">wikel</strain>
    </source>
</reference>
<protein>
    <submittedName>
        <fullName evidence="1 2">Uncharacterized protein</fullName>
    </submittedName>
</protein>
<dbReference type="InterPro" id="IPR032675">
    <property type="entry name" value="LRR_dom_sf"/>
</dbReference>
<dbReference type="EMBL" id="ABJB010406514">
    <property type="status" value="NOT_ANNOTATED_CDS"/>
    <property type="molecule type" value="Genomic_DNA"/>
</dbReference>
<dbReference type="EnsemblMetazoa" id="ISCW012235-RA">
    <property type="protein sequence ID" value="ISCW012235-PA"/>
    <property type="gene ID" value="ISCW012235"/>
</dbReference>
<dbReference type="PaxDb" id="6945-B7QDV2"/>
<gene>
    <name evidence="1" type="ORF">IscW_ISCW012235</name>
</gene>
<dbReference type="EMBL" id="DS915818">
    <property type="protein sequence ID" value="EEC17024.1"/>
    <property type="molecule type" value="Genomic_DNA"/>
</dbReference>
<dbReference type="AlphaFoldDB" id="B7QDV2"/>
<evidence type="ECO:0000313" key="2">
    <source>
        <dbReference type="EnsemblMetazoa" id="ISCW012235-PA"/>
    </source>
</evidence>
<sequence>MQTASFDTWKSRVDPCLTYGRISWTEVHEKFKPDFLRAIIVDDKEPTALDQSWISEPEEDIKVLRLNKRNITDQDIEMLEKRCPSLEYLHIEDATQVTDEGL</sequence>
<dbReference type="HOGENOM" id="CLU_2280477_0_0_1"/>
<dbReference type="Gene3D" id="3.80.10.10">
    <property type="entry name" value="Ribonuclease Inhibitor"/>
    <property type="match status" value="1"/>
</dbReference>
<evidence type="ECO:0000313" key="1">
    <source>
        <dbReference type="EMBL" id="EEC17024.1"/>
    </source>
</evidence>
<evidence type="ECO:0000313" key="3">
    <source>
        <dbReference type="Proteomes" id="UP000001555"/>
    </source>
</evidence>
<name>B7QDV2_IXOSC</name>
<dbReference type="VEuPathDB" id="VectorBase:ISCW012235"/>